<dbReference type="EMBL" id="ACNN01000005">
    <property type="protein sequence ID" value="EEN83757.1"/>
    <property type="molecule type" value="Genomic_DNA"/>
</dbReference>
<dbReference type="GO" id="GO:0016740">
    <property type="term" value="F:transferase activity"/>
    <property type="evidence" value="ECO:0007669"/>
    <property type="project" value="UniProtKB-KW"/>
</dbReference>
<accession>C3J844</accession>
<dbReference type="eggNOG" id="COG4874">
    <property type="taxonomic scope" value="Bacteria"/>
</dbReference>
<keyword evidence="2" id="KW-1185">Reference proteome</keyword>
<gene>
    <name evidence="1" type="ORF">POREN0001_1287</name>
</gene>
<dbReference type="RefSeq" id="WP_004332227.1">
    <property type="nucleotide sequence ID" value="NZ_ACNN01000005.1"/>
</dbReference>
<dbReference type="Pfam" id="PF19420">
    <property type="entry name" value="DDAH_eukar"/>
    <property type="match status" value="1"/>
</dbReference>
<dbReference type="GeneID" id="93365597"/>
<dbReference type="PIRSF" id="PIRSF028188">
    <property type="entry name" value="Amdntrnsf_FN0238"/>
    <property type="match status" value="1"/>
</dbReference>
<dbReference type="Gene3D" id="3.75.10.10">
    <property type="entry name" value="L-arginine/glycine Amidinotransferase, Chain A"/>
    <property type="match status" value="1"/>
</dbReference>
<name>C3J844_POREA</name>
<keyword evidence="1" id="KW-0808">Transferase</keyword>
<dbReference type="NCBIfam" id="NF046062">
    <property type="entry name" value="citrull_CtlX"/>
    <property type="match status" value="1"/>
</dbReference>
<dbReference type="SUPFAM" id="SSF55909">
    <property type="entry name" value="Pentein"/>
    <property type="match status" value="1"/>
</dbReference>
<dbReference type="InterPro" id="IPR014541">
    <property type="entry name" value="Amdntrnsf_FN0238"/>
</dbReference>
<dbReference type="Proteomes" id="UP000004295">
    <property type="component" value="Unassembled WGS sequence"/>
</dbReference>
<proteinExistence type="predicted"/>
<dbReference type="STRING" id="553175.POREN0001_1287"/>
<reference evidence="1 2" key="1">
    <citation type="submission" date="2009-04" db="EMBL/GenBank/DDBJ databases">
        <authorList>
            <person name="Sebastian Y."/>
            <person name="Madupu R."/>
            <person name="Durkin A.S."/>
            <person name="Torralba M."/>
            <person name="Methe B."/>
            <person name="Sutton G.G."/>
            <person name="Strausberg R.L."/>
            <person name="Nelson K.E."/>
        </authorList>
    </citation>
    <scope>NUCLEOTIDE SEQUENCE [LARGE SCALE GENOMIC DNA]</scope>
    <source>
        <strain evidence="2">ATCC 35406 / BCRC 14492 / JCM 8526 / NCTC 13058 / HG 370</strain>
    </source>
</reference>
<dbReference type="AlphaFoldDB" id="C3J844"/>
<organism evidence="1 2">
    <name type="scientific">Porphyromonas endodontalis (strain ATCC 35406 / DSM 24491 / JCM 8526 / CCUG 16442 / BCRC 14492 / NCTC 13058 / HG 370)</name>
    <name type="common">Bacteroides endodontalis</name>
    <dbReference type="NCBI Taxonomy" id="553175"/>
    <lineage>
        <taxon>Bacteria</taxon>
        <taxon>Pseudomonadati</taxon>
        <taxon>Bacteroidota</taxon>
        <taxon>Bacteroidia</taxon>
        <taxon>Bacteroidales</taxon>
        <taxon>Porphyromonadaceae</taxon>
        <taxon>Porphyromonas</taxon>
    </lineage>
</organism>
<dbReference type="PANTHER" id="PTHR43224">
    <property type="entry name" value="AMIDINOTRANSFERASE"/>
    <property type="match status" value="1"/>
</dbReference>
<dbReference type="PANTHER" id="PTHR43224:SF1">
    <property type="entry name" value="AMIDINOTRANSFERASE"/>
    <property type="match status" value="1"/>
</dbReference>
<evidence type="ECO:0000313" key="1">
    <source>
        <dbReference type="EMBL" id="EEN83757.1"/>
    </source>
</evidence>
<sequence>MERRQATNKVLMVRPASFGFNSETAANNYFQKAEAQSNDTAVRARREFDDYVDLLRRNGVDVWVIQDTPQPYTPDSIFPNNWFSTHITGELILYPMFAPNRQKERKLSALATVGMLEGVTKIVNLSGFEKEHLYLEGTGSMCLDRVHKKVYYCASERSSEKVVEEYCSELDYTSLFFHSYDSQGQPIYHTNVMMTIATEYAVVCLESIRDGEERQRVVESLEASGHEIVPITLEQVYHFAGNMLEVLDDKGKSLLLMSAAAKASLTPDQLRTLQRYSRILAPDLTTIETIGGGSARCMVAEIFI</sequence>
<evidence type="ECO:0000313" key="2">
    <source>
        <dbReference type="Proteomes" id="UP000004295"/>
    </source>
</evidence>
<protein>
    <submittedName>
        <fullName evidence="1">Amidinotransferase family protein</fullName>
    </submittedName>
</protein>
<comment type="caution">
    <text evidence="1">The sequence shown here is derived from an EMBL/GenBank/DDBJ whole genome shotgun (WGS) entry which is preliminary data.</text>
</comment>